<dbReference type="EMBL" id="SHNN01000001">
    <property type="protein sequence ID" value="MCX2980870.1"/>
    <property type="molecule type" value="Genomic_DNA"/>
</dbReference>
<dbReference type="InterPro" id="IPR011008">
    <property type="entry name" value="Dimeric_a/b-barrel"/>
</dbReference>
<accession>A0ABT3TGC2</accession>
<sequence>MMHHSHQIADKTRGFSKRLVLLVMLCLPAGLIAQENSHAIAVRNQVAQQESPVTTLRHWKISKGSYDRFLKVSQAGIWPYFEKIGARVVGMWVVLDVVPTEKAGDMGSAYKVLTLNDKDYDEVYLLTRYASLDHWQATRNPTLMGGNGPDFDSLVEALKIRGELTIDSDVTFLQGFHGPNSPYFLPGSGETFQLINPER</sequence>
<keyword evidence="2" id="KW-1185">Reference proteome</keyword>
<evidence type="ECO:0008006" key="3">
    <source>
        <dbReference type="Google" id="ProtNLM"/>
    </source>
</evidence>
<name>A0ABT3TGC2_9GAMM</name>
<gene>
    <name evidence="1" type="ORF">EYC98_08315</name>
</gene>
<evidence type="ECO:0000313" key="2">
    <source>
        <dbReference type="Proteomes" id="UP001143362"/>
    </source>
</evidence>
<dbReference type="Proteomes" id="UP001143362">
    <property type="component" value="Unassembled WGS sequence"/>
</dbReference>
<comment type="caution">
    <text evidence="1">The sequence shown here is derived from an EMBL/GenBank/DDBJ whole genome shotgun (WGS) entry which is preliminary data.</text>
</comment>
<dbReference type="Gene3D" id="3.30.70.100">
    <property type="match status" value="1"/>
</dbReference>
<proteinExistence type="predicted"/>
<organism evidence="1 2">
    <name type="scientific">Candidatus Litorirhabdus singularis</name>
    <dbReference type="NCBI Taxonomy" id="2518993"/>
    <lineage>
        <taxon>Bacteria</taxon>
        <taxon>Pseudomonadati</taxon>
        <taxon>Pseudomonadota</taxon>
        <taxon>Gammaproteobacteria</taxon>
        <taxon>Cellvibrionales</taxon>
        <taxon>Halieaceae</taxon>
        <taxon>Candidatus Litorirhabdus</taxon>
    </lineage>
</organism>
<dbReference type="RefSeq" id="WP_279244849.1">
    <property type="nucleotide sequence ID" value="NZ_SHNN01000001.1"/>
</dbReference>
<evidence type="ECO:0000313" key="1">
    <source>
        <dbReference type="EMBL" id="MCX2980870.1"/>
    </source>
</evidence>
<reference evidence="1" key="1">
    <citation type="submission" date="2019-02" db="EMBL/GenBank/DDBJ databases">
        <authorList>
            <person name="Li S.-H."/>
        </authorList>
    </citation>
    <scope>NUCLEOTIDE SEQUENCE</scope>
    <source>
        <strain evidence="1">IMCC14734</strain>
    </source>
</reference>
<dbReference type="SUPFAM" id="SSF54909">
    <property type="entry name" value="Dimeric alpha+beta barrel"/>
    <property type="match status" value="1"/>
</dbReference>
<protein>
    <recommendedName>
        <fullName evidence="3">NIPSNAP domain-containing protein</fullName>
    </recommendedName>
</protein>